<evidence type="ECO:0000313" key="2">
    <source>
        <dbReference type="Proteomes" id="UP000271162"/>
    </source>
</evidence>
<proteinExistence type="predicted"/>
<sequence>MRLLSAFPYRLLSSVQKSSPRKFAVRLQSAAAAAVKKDSGPVDERECKEIYTTCPIDLSEPKFEKILIANREVNVLDVMCAVNN</sequence>
<dbReference type="AlphaFoldDB" id="A0A0N4YRE3"/>
<protein>
    <submittedName>
        <fullName evidence="1 3">Uncharacterized protein</fullName>
    </submittedName>
</protein>
<gene>
    <name evidence="1" type="ORF">NBR_LOCUS19816</name>
</gene>
<dbReference type="Proteomes" id="UP000271162">
    <property type="component" value="Unassembled WGS sequence"/>
</dbReference>
<dbReference type="EMBL" id="UYSL01024518">
    <property type="protein sequence ID" value="VDL83552.1"/>
    <property type="molecule type" value="Genomic_DNA"/>
</dbReference>
<reference evidence="1 2" key="2">
    <citation type="submission" date="2018-11" db="EMBL/GenBank/DDBJ databases">
        <authorList>
            <consortium name="Pathogen Informatics"/>
        </authorList>
    </citation>
    <scope>NUCLEOTIDE SEQUENCE [LARGE SCALE GENOMIC DNA]</scope>
</reference>
<evidence type="ECO:0000313" key="3">
    <source>
        <dbReference type="WBParaSite" id="NBR_0001981501-mRNA-1"/>
    </source>
</evidence>
<name>A0A0N4YRE3_NIPBR</name>
<dbReference type="WBParaSite" id="NBR_0001981501-mRNA-1">
    <property type="protein sequence ID" value="NBR_0001981501-mRNA-1"/>
    <property type="gene ID" value="NBR_0001981501"/>
</dbReference>
<dbReference type="STRING" id="27835.A0A0N4YRE3"/>
<evidence type="ECO:0000313" key="1">
    <source>
        <dbReference type="EMBL" id="VDL83552.1"/>
    </source>
</evidence>
<accession>A0A0N4YRE3</accession>
<keyword evidence="2" id="KW-1185">Reference proteome</keyword>
<reference evidence="3" key="1">
    <citation type="submission" date="2017-02" db="UniProtKB">
        <authorList>
            <consortium name="WormBaseParasite"/>
        </authorList>
    </citation>
    <scope>IDENTIFICATION</scope>
</reference>
<organism evidence="3">
    <name type="scientific">Nippostrongylus brasiliensis</name>
    <name type="common">Rat hookworm</name>
    <dbReference type="NCBI Taxonomy" id="27835"/>
    <lineage>
        <taxon>Eukaryota</taxon>
        <taxon>Metazoa</taxon>
        <taxon>Ecdysozoa</taxon>
        <taxon>Nematoda</taxon>
        <taxon>Chromadorea</taxon>
        <taxon>Rhabditida</taxon>
        <taxon>Rhabditina</taxon>
        <taxon>Rhabditomorpha</taxon>
        <taxon>Strongyloidea</taxon>
        <taxon>Heligmosomidae</taxon>
        <taxon>Nippostrongylus</taxon>
    </lineage>
</organism>